<evidence type="ECO:0000313" key="2">
    <source>
        <dbReference type="Proteomes" id="UP000664477"/>
    </source>
</evidence>
<evidence type="ECO:0000313" key="1">
    <source>
        <dbReference type="EMBL" id="MBO1916605.1"/>
    </source>
</evidence>
<dbReference type="Proteomes" id="UP000664477">
    <property type="component" value="Unassembled WGS sequence"/>
</dbReference>
<proteinExistence type="predicted"/>
<dbReference type="EMBL" id="JAGETQ010000163">
    <property type="protein sequence ID" value="MBO1916605.1"/>
    <property type="molecule type" value="Genomic_DNA"/>
</dbReference>
<accession>A0A939NFE1</accession>
<name>A0A939NFE1_PRORE</name>
<protein>
    <submittedName>
        <fullName evidence="1">Uncharacterized protein</fullName>
    </submittedName>
</protein>
<dbReference type="AlphaFoldDB" id="A0A939NFE1"/>
<reference evidence="1" key="1">
    <citation type="submission" date="2021-03" db="EMBL/GenBank/DDBJ databases">
        <title>Molecular epidemiology and mechanisms of colistin and carbapenem resistance in Enterobacteriaceae from clinical isolates, the environment and porcine samples in Pretoria, South Africa.</title>
        <authorList>
            <person name="Bogoshi D."/>
            <person name="Mbelle N.M."/>
            <person name="Naidoo V."/>
            <person name="Osei Sekyere J."/>
        </authorList>
    </citation>
    <scope>NUCLEOTIDE SEQUENCE</scope>
    <source>
        <strain evidence="1">C052</strain>
    </source>
</reference>
<organism evidence="1 2">
    <name type="scientific">Providencia rettgeri</name>
    <dbReference type="NCBI Taxonomy" id="587"/>
    <lineage>
        <taxon>Bacteria</taxon>
        <taxon>Pseudomonadati</taxon>
        <taxon>Pseudomonadota</taxon>
        <taxon>Gammaproteobacteria</taxon>
        <taxon>Enterobacterales</taxon>
        <taxon>Morganellaceae</taxon>
        <taxon>Providencia</taxon>
    </lineage>
</organism>
<comment type="caution">
    <text evidence="1">The sequence shown here is derived from an EMBL/GenBank/DDBJ whole genome shotgun (WGS) entry which is preliminary data.</text>
</comment>
<gene>
    <name evidence="1" type="ORF">J4727_18195</name>
</gene>
<sequence>MERSYQYCVLQDATLHTQYQKQFADYQQMFERQRTILPTSSDTSALTKTLDVLKTVACENNEPTEKNHTGFRTIFCRKCLISARNS</sequence>